<evidence type="ECO:0000313" key="9">
    <source>
        <dbReference type="EMBL" id="MFF5292620.1"/>
    </source>
</evidence>
<gene>
    <name evidence="9" type="primary">mptB</name>
    <name evidence="9" type="ORF">ACFY35_24515</name>
</gene>
<dbReference type="Pfam" id="PF26314">
    <property type="entry name" value="MptA_B_family"/>
    <property type="match status" value="1"/>
</dbReference>
<dbReference type="NCBIfam" id="NF038066">
    <property type="entry name" value="MptB"/>
    <property type="match status" value="1"/>
</dbReference>
<evidence type="ECO:0000256" key="5">
    <source>
        <dbReference type="ARBA" id="ARBA00022989"/>
    </source>
</evidence>
<evidence type="ECO:0000313" key="10">
    <source>
        <dbReference type="Proteomes" id="UP001602245"/>
    </source>
</evidence>
<proteinExistence type="inferred from homology"/>
<dbReference type="RefSeq" id="WP_020512034.1">
    <property type="nucleotide sequence ID" value="NZ_JBIAZU010000004.1"/>
</dbReference>
<feature type="transmembrane region" description="Helical" evidence="8">
    <location>
        <begin position="395"/>
        <end position="413"/>
    </location>
</feature>
<feature type="transmembrane region" description="Helical" evidence="8">
    <location>
        <begin position="241"/>
        <end position="264"/>
    </location>
</feature>
<sequence length="467" mass="49116">MSRPALVRYAGLAGSLLLAVAAWLGGASRPWQPTITPRTIFEGENGVVLPLAWLFGTVLLIGAWWAGRRYVPSTRWAYVTAGLWVVPLLPFLPLGSYDIYSYACQGWQQSTGLDPYAGGVDLLGCPWADAVAPTWRDSPAPYGPVFLLLAAGAAKLGGSLSGTLALLRVIAVLGVALIAVCLPVLARRAGVPVKRAVWLALACPLVPIHLVSGAHNDAVMVGCLVAGLALAITRRPLAAGVLFGLAIGVKATAVVVVPFALLMVFPVRRWRSVVALLAGAVVTLLAMSLLSGRGLGWITGLTGSGVSVQWTSPPTAVGMVIKLFGVDAVPVTRILGIALLAVVLVVLWWRARADDPLRFAAYALAATVVLAPVFHPWYAVWALVPLAATVRRETLWLVAPFAVVAALCLPDGYNMALALKSQGAVLMTALLCYLGIKYLKATHEAKNPDPVAAGADHPGDQLSRRDP</sequence>
<dbReference type="Proteomes" id="UP001602245">
    <property type="component" value="Unassembled WGS sequence"/>
</dbReference>
<dbReference type="GO" id="GO:0016757">
    <property type="term" value="F:glycosyltransferase activity"/>
    <property type="evidence" value="ECO:0007669"/>
    <property type="project" value="UniProtKB-KW"/>
</dbReference>
<keyword evidence="2 9" id="KW-0328">Glycosyltransferase</keyword>
<feature type="transmembrane region" description="Helical" evidence="8">
    <location>
        <begin position="331"/>
        <end position="349"/>
    </location>
</feature>
<feature type="transmembrane region" description="Helical" evidence="8">
    <location>
        <begin position="218"/>
        <end position="234"/>
    </location>
</feature>
<keyword evidence="10" id="KW-1185">Reference proteome</keyword>
<keyword evidence="6 8" id="KW-0472">Membrane</keyword>
<feature type="transmembrane region" description="Helical" evidence="8">
    <location>
        <begin position="76"/>
        <end position="92"/>
    </location>
</feature>
<evidence type="ECO:0000256" key="3">
    <source>
        <dbReference type="ARBA" id="ARBA00022679"/>
    </source>
</evidence>
<feature type="transmembrane region" description="Helical" evidence="8">
    <location>
        <begin position="47"/>
        <end position="67"/>
    </location>
</feature>
<accession>A0ABW6WJN9</accession>
<evidence type="ECO:0000256" key="2">
    <source>
        <dbReference type="ARBA" id="ARBA00022676"/>
    </source>
</evidence>
<comment type="subcellular location">
    <subcellularLocation>
        <location evidence="1">Membrane</location>
        <topology evidence="1">Multi-pass membrane protein</topology>
    </subcellularLocation>
</comment>
<feature type="transmembrane region" description="Helical" evidence="8">
    <location>
        <begin position="165"/>
        <end position="184"/>
    </location>
</feature>
<feature type="transmembrane region" description="Helical" evidence="8">
    <location>
        <begin position="270"/>
        <end position="290"/>
    </location>
</feature>
<keyword evidence="4 8" id="KW-0812">Transmembrane</keyword>
<reference evidence="9 10" key="1">
    <citation type="submission" date="2024-10" db="EMBL/GenBank/DDBJ databases">
        <title>The Natural Products Discovery Center: Release of the First 8490 Sequenced Strains for Exploring Actinobacteria Biosynthetic Diversity.</title>
        <authorList>
            <person name="Kalkreuter E."/>
            <person name="Kautsar S.A."/>
            <person name="Yang D."/>
            <person name="Bader C.D."/>
            <person name="Teijaro C.N."/>
            <person name="Fluegel L."/>
            <person name="Davis C.M."/>
            <person name="Simpson J.R."/>
            <person name="Lauterbach L."/>
            <person name="Steele A.D."/>
            <person name="Gui C."/>
            <person name="Meng S."/>
            <person name="Li G."/>
            <person name="Viehrig K."/>
            <person name="Ye F."/>
            <person name="Su P."/>
            <person name="Kiefer A.F."/>
            <person name="Nichols A."/>
            <person name="Cepeda A.J."/>
            <person name="Yan W."/>
            <person name="Fan B."/>
            <person name="Jiang Y."/>
            <person name="Adhikari A."/>
            <person name="Zheng C.-J."/>
            <person name="Schuster L."/>
            <person name="Cowan T.M."/>
            <person name="Smanski M.J."/>
            <person name="Chevrette M.G."/>
            <person name="De Carvalho L.P.S."/>
            <person name="Shen B."/>
        </authorList>
    </citation>
    <scope>NUCLEOTIDE SEQUENCE [LARGE SCALE GENOMIC DNA]</scope>
    <source>
        <strain evidence="9 10">NPDC000087</strain>
    </source>
</reference>
<evidence type="ECO:0000256" key="4">
    <source>
        <dbReference type="ARBA" id="ARBA00022692"/>
    </source>
</evidence>
<comment type="similarity">
    <text evidence="7">Belongs to the MptA/B family.</text>
</comment>
<dbReference type="InterPro" id="IPR049829">
    <property type="entry name" value="MptA/B-like"/>
</dbReference>
<dbReference type="EMBL" id="JBIAZU010000004">
    <property type="protein sequence ID" value="MFF5292620.1"/>
    <property type="molecule type" value="Genomic_DNA"/>
</dbReference>
<name>A0ABW6WJN9_9ACTN</name>
<keyword evidence="3" id="KW-0808">Transferase</keyword>
<evidence type="ECO:0000256" key="1">
    <source>
        <dbReference type="ARBA" id="ARBA00004141"/>
    </source>
</evidence>
<protein>
    <submittedName>
        <fullName evidence="9">Polyprenol phosphomannose-dependent alpha 1,6 mannosyltransferase MptB</fullName>
    </submittedName>
</protein>
<comment type="caution">
    <text evidence="9">The sequence shown here is derived from an EMBL/GenBank/DDBJ whole genome shotgun (WGS) entry which is preliminary data.</text>
</comment>
<evidence type="ECO:0000256" key="7">
    <source>
        <dbReference type="ARBA" id="ARBA00043987"/>
    </source>
</evidence>
<keyword evidence="5 8" id="KW-1133">Transmembrane helix</keyword>
<evidence type="ECO:0000256" key="8">
    <source>
        <dbReference type="SAM" id="Phobius"/>
    </source>
</evidence>
<organism evidence="9 10">
    <name type="scientific">Paractinoplanes globisporus</name>
    <dbReference type="NCBI Taxonomy" id="113565"/>
    <lineage>
        <taxon>Bacteria</taxon>
        <taxon>Bacillati</taxon>
        <taxon>Actinomycetota</taxon>
        <taxon>Actinomycetes</taxon>
        <taxon>Micromonosporales</taxon>
        <taxon>Micromonosporaceae</taxon>
        <taxon>Paractinoplanes</taxon>
    </lineage>
</organism>
<feature type="transmembrane region" description="Helical" evidence="8">
    <location>
        <begin position="7"/>
        <end position="27"/>
    </location>
</feature>
<feature type="transmembrane region" description="Helical" evidence="8">
    <location>
        <begin position="361"/>
        <end position="383"/>
    </location>
</feature>
<evidence type="ECO:0000256" key="6">
    <source>
        <dbReference type="ARBA" id="ARBA00023136"/>
    </source>
</evidence>